<dbReference type="RefSeq" id="WP_020887875.1">
    <property type="nucleotide sequence ID" value="NZ_ATHI01000030.1"/>
</dbReference>
<proteinExistence type="predicted"/>
<dbReference type="OrthoDB" id="5450560at2"/>
<accession>S7T381</accession>
<dbReference type="PATRIC" id="fig|1121439.3.peg.2560"/>
<keyword evidence="2" id="KW-1185">Reference proteome</keyword>
<evidence type="ECO:0000313" key="2">
    <source>
        <dbReference type="Proteomes" id="UP000014975"/>
    </source>
</evidence>
<dbReference type="EMBL" id="ATHI01000030">
    <property type="protein sequence ID" value="EPR31051.1"/>
    <property type="molecule type" value="Genomic_DNA"/>
</dbReference>
<name>S7T381_9BACT</name>
<dbReference type="eggNOG" id="ENOG5030SRS">
    <property type="taxonomic scope" value="Bacteria"/>
</dbReference>
<gene>
    <name evidence="1" type="ORF">dsat_1178</name>
</gene>
<comment type="caution">
    <text evidence="1">The sequence shown here is derived from an EMBL/GenBank/DDBJ whole genome shotgun (WGS) entry which is preliminary data.</text>
</comment>
<reference evidence="1 2" key="1">
    <citation type="journal article" date="2013" name="Genome Announc.">
        <title>Draft genome sequences for three mercury-methylating, sulfate-reducing bacteria.</title>
        <authorList>
            <person name="Brown S.D."/>
            <person name="Hurt R.A.Jr."/>
            <person name="Gilmour C.C."/>
            <person name="Elias D.A."/>
        </authorList>
    </citation>
    <scope>NUCLEOTIDE SEQUENCE [LARGE SCALE GENOMIC DNA]</scope>
    <source>
        <strain evidence="1 2">DSM 16529</strain>
    </source>
</reference>
<dbReference type="Proteomes" id="UP000014975">
    <property type="component" value="Unassembled WGS sequence"/>
</dbReference>
<organism evidence="1 2">
    <name type="scientific">Alkalidesulfovibrio alkalitolerans DSM 16529</name>
    <dbReference type="NCBI Taxonomy" id="1121439"/>
    <lineage>
        <taxon>Bacteria</taxon>
        <taxon>Pseudomonadati</taxon>
        <taxon>Thermodesulfobacteriota</taxon>
        <taxon>Desulfovibrionia</taxon>
        <taxon>Desulfovibrionales</taxon>
        <taxon>Desulfovibrionaceae</taxon>
        <taxon>Alkalidesulfovibrio</taxon>
    </lineage>
</organism>
<sequence>MNVSPLALSYGQGSIFGATSASGTQGGGIMPQVAAARLDRQAAQTRTLEDAEMIVSRLAETAVIGENGGLNGQELSRALVDASRWLAESYGEQTGRAFMGIMAGYAGGGTVDETALGKGMLAAVRFMDKNHGIAAGDALAHKLNADLNVQVNDYFDNGLNEKLYTNTVLPSDAGRTISMAVAGIAERFGPEAAASAESLLLDSIKDKGLAKGLREGLTEMLDRLEEQLTHDPGASNDLQKASTAGLNGLFGQAVAASNSALDLPRGSLLNVAV</sequence>
<evidence type="ECO:0000313" key="1">
    <source>
        <dbReference type="EMBL" id="EPR31051.1"/>
    </source>
</evidence>
<protein>
    <submittedName>
        <fullName evidence="1">Uncharacterized protein</fullName>
    </submittedName>
</protein>
<dbReference type="AlphaFoldDB" id="S7T381"/>